<gene>
    <name evidence="3" type="ordered locus">Mfla_0852</name>
    <name evidence="4" type="ordered locus">Mfla_0996</name>
</gene>
<reference evidence="4 5" key="1">
    <citation type="submission" date="2006-03" db="EMBL/GenBank/DDBJ databases">
        <title>Complete sequence of Methylobacillus flagellatus KT.</title>
        <authorList>
            <consortium name="US DOE Joint Genome Institute"/>
            <person name="Copeland A."/>
            <person name="Lucas S."/>
            <person name="Lapidus A."/>
            <person name="Barry K."/>
            <person name="Detter J.C."/>
            <person name="Glavina del Rio T."/>
            <person name="Hammon N."/>
            <person name="Israni S."/>
            <person name="Dalin E."/>
            <person name="Tice H."/>
            <person name="Pitluck S."/>
            <person name="Brettin T."/>
            <person name="Bruce D."/>
            <person name="Han C."/>
            <person name="Tapia R."/>
            <person name="Saunders E."/>
            <person name="Gilna P."/>
            <person name="Schmutz J."/>
            <person name="Larimer F."/>
            <person name="Land M."/>
            <person name="Kyrpides N."/>
            <person name="Anderson I."/>
            <person name="Richardson P."/>
        </authorList>
    </citation>
    <scope>NUCLEOTIDE SEQUENCE [LARGE SCALE GENOMIC DNA]</scope>
    <source>
        <strain evidence="4">KT</strain>
        <strain evidence="5">KT / ATCC 51484 / DSM 6875</strain>
    </source>
</reference>
<protein>
    <recommendedName>
        <fullName evidence="6">FIST C-domain domain-containing protein</fullName>
    </recommendedName>
</protein>
<organism evidence="4 5">
    <name type="scientific">Methylobacillus flagellatus (strain ATCC 51484 / DSM 6875 / VKM B-1610 / KT)</name>
    <dbReference type="NCBI Taxonomy" id="265072"/>
    <lineage>
        <taxon>Bacteria</taxon>
        <taxon>Pseudomonadati</taxon>
        <taxon>Pseudomonadota</taxon>
        <taxon>Betaproteobacteria</taxon>
        <taxon>Nitrosomonadales</taxon>
        <taxon>Methylophilaceae</taxon>
        <taxon>Methylobacillus</taxon>
    </lineage>
</organism>
<dbReference type="EMBL" id="CP000284">
    <property type="protein sequence ID" value="ABE49120.1"/>
    <property type="molecule type" value="Genomic_DNA"/>
</dbReference>
<evidence type="ECO:0000259" key="1">
    <source>
        <dbReference type="SMART" id="SM00897"/>
    </source>
</evidence>
<dbReference type="KEGG" id="mfa:Mfla_0852"/>
<dbReference type="EMBL" id="CP000284">
    <property type="protein sequence ID" value="ABE49264.1"/>
    <property type="molecule type" value="Genomic_DNA"/>
</dbReference>
<dbReference type="Pfam" id="PF10442">
    <property type="entry name" value="FIST_C"/>
    <property type="match status" value="1"/>
</dbReference>
<dbReference type="KEGG" id="mfa:Mfla_0996"/>
<name>Q1H2M3_METFK</name>
<dbReference type="GO" id="GO:0032436">
    <property type="term" value="P:positive regulation of proteasomal ubiquitin-dependent protein catabolic process"/>
    <property type="evidence" value="ECO:0007669"/>
    <property type="project" value="TreeGrafter"/>
</dbReference>
<keyword evidence="5" id="KW-1185">Reference proteome</keyword>
<dbReference type="SMART" id="SM01204">
    <property type="entry name" value="FIST_C"/>
    <property type="match status" value="1"/>
</dbReference>
<dbReference type="HOGENOM" id="CLU_756306_0_0_4"/>
<dbReference type="AlphaFoldDB" id="Q1H2M3"/>
<dbReference type="Pfam" id="PF08495">
    <property type="entry name" value="FIST"/>
    <property type="match status" value="1"/>
</dbReference>
<dbReference type="PANTHER" id="PTHR14939:SF5">
    <property type="entry name" value="F-BOX ONLY PROTEIN 22"/>
    <property type="match status" value="1"/>
</dbReference>
<evidence type="ECO:0000313" key="3">
    <source>
        <dbReference type="EMBL" id="ABE49120.1"/>
    </source>
</evidence>
<dbReference type="SMART" id="SM00897">
    <property type="entry name" value="FIST"/>
    <property type="match status" value="1"/>
</dbReference>
<evidence type="ECO:0000259" key="2">
    <source>
        <dbReference type="SMART" id="SM01204"/>
    </source>
</evidence>
<dbReference type="RefSeq" id="WP_011479217.1">
    <property type="nucleotide sequence ID" value="NC_007947.1"/>
</dbReference>
<evidence type="ECO:0000313" key="4">
    <source>
        <dbReference type="EMBL" id="ABE49264.1"/>
    </source>
</evidence>
<evidence type="ECO:0000313" key="5">
    <source>
        <dbReference type="Proteomes" id="UP000002440"/>
    </source>
</evidence>
<dbReference type="eggNOG" id="COG4398">
    <property type="taxonomic scope" value="Bacteria"/>
</dbReference>
<proteinExistence type="predicted"/>
<accession>Q1H2M3</accession>
<dbReference type="InterPro" id="IPR019494">
    <property type="entry name" value="FIST_C"/>
</dbReference>
<sequence length="366" mass="38673">MKVGTGLTRGRQPLPGLAVQAVRQAMDQAGLDIANSVLLFLSENFAQNPQPALRAAAKAASTTQVSGCSAPGIFTQDEWVLDGSAAAALVLGDDAAISLARGRKDEILLTLAAPNAFNSSWMMSPGICFGGVAGDATGQGRFSVWNNGKASSAGHCQLILEGAAGVVDVAHAVKPMSVPQRIEQASRHDLLVLSSQSGPRQSAWSSLTSALGGQDIDDHAGMPCRRVMLMLAEHEAELLRRECQLIPIVGADAVAQSVTLTKKAVPGNWCAWGVLDRDAAQQHLDAKIVSMGARLRDEPAFGLMFSCLARGPHFYDGVDQDIALLKRYYPSMPVIGFYGNGEIAPLNGRNVLWQNSVVLGLFTAES</sequence>
<dbReference type="InterPro" id="IPR013702">
    <property type="entry name" value="FIST_domain_N"/>
</dbReference>
<feature type="domain" description="FIST" evidence="1">
    <location>
        <begin position="34"/>
        <end position="197"/>
    </location>
</feature>
<dbReference type="PANTHER" id="PTHR14939">
    <property type="entry name" value="F-BOX ONLY PROTEIN 22"/>
    <property type="match status" value="1"/>
</dbReference>
<evidence type="ECO:0008006" key="6">
    <source>
        <dbReference type="Google" id="ProtNLM"/>
    </source>
</evidence>
<dbReference type="GO" id="GO:0000209">
    <property type="term" value="P:protein polyubiquitination"/>
    <property type="evidence" value="ECO:0007669"/>
    <property type="project" value="TreeGrafter"/>
</dbReference>
<dbReference type="Proteomes" id="UP000002440">
    <property type="component" value="Chromosome"/>
</dbReference>
<dbReference type="STRING" id="265072.Mfla_0852"/>
<feature type="domain" description="FIST C-domain" evidence="2">
    <location>
        <begin position="203"/>
        <end position="346"/>
    </location>
</feature>